<feature type="domain" description="DUF1206" evidence="2">
    <location>
        <begin position="210"/>
        <end position="278"/>
    </location>
</feature>
<dbReference type="AlphaFoldDB" id="A0A4S4NFZ1"/>
<dbReference type="EMBL" id="SRSF01000007">
    <property type="protein sequence ID" value="THH37547.1"/>
    <property type="molecule type" value="Genomic_DNA"/>
</dbReference>
<dbReference type="InterPro" id="IPR009597">
    <property type="entry name" value="DUF1206"/>
</dbReference>
<gene>
    <name evidence="3" type="ORF">E4021_14080</name>
</gene>
<feature type="transmembrane region" description="Helical" evidence="1">
    <location>
        <begin position="74"/>
        <end position="95"/>
    </location>
</feature>
<keyword evidence="1" id="KW-0812">Transmembrane</keyword>
<comment type="caution">
    <text evidence="3">The sequence shown here is derived from an EMBL/GenBank/DDBJ whole genome shotgun (WGS) entry which is preliminary data.</text>
</comment>
<keyword evidence="1" id="KW-1133">Transmembrane helix</keyword>
<sequence length="281" mass="30191">MRTSAPGIAIKSKNTRMGLSKSTQNKLFTTGYIAKGVVYSLIGIFALIGVIGSAGSGGSWGPKTVIDWIGSNPFGNILLFLIGLGLLAYCSWRWYTAVKDKENEGSDKEGVAKRIGYAVSGTAYGVLSVYAFKLALGSGGGGGEQSKQDIIAQILAKSWGPYVVGLIALIMAGVAIFQLYRALKDKHMEGIKGLQLSEEQRETFEKTGEVGLTARFVVYGIISYFLFRAALMDDPSQFKGIGESLAYIGDQAYGQVLLAIVGLGLLAYGLFMFIRAKYERV</sequence>
<feature type="transmembrane region" description="Helical" evidence="1">
    <location>
        <begin position="212"/>
        <end position="232"/>
    </location>
</feature>
<feature type="transmembrane region" description="Helical" evidence="1">
    <location>
        <begin position="252"/>
        <end position="274"/>
    </location>
</feature>
<feature type="domain" description="DUF1206" evidence="2">
    <location>
        <begin position="115"/>
        <end position="184"/>
    </location>
</feature>
<name>A0A4S4NFZ1_9BACT</name>
<dbReference type="Proteomes" id="UP000308528">
    <property type="component" value="Unassembled WGS sequence"/>
</dbReference>
<protein>
    <submittedName>
        <fullName evidence="3">DUF1206 domain-containing protein</fullName>
    </submittedName>
</protein>
<keyword evidence="1" id="KW-0472">Membrane</keyword>
<reference evidence="3 4" key="1">
    <citation type="submission" date="2019-04" db="EMBL/GenBank/DDBJ databases">
        <title>Lewinella litorea sp. nov., isolated from a marine sand.</title>
        <authorList>
            <person name="Yoon J.-H."/>
        </authorList>
    </citation>
    <scope>NUCLEOTIDE SEQUENCE [LARGE SCALE GENOMIC DNA]</scope>
    <source>
        <strain evidence="3 4">HSMS-39</strain>
    </source>
</reference>
<dbReference type="Pfam" id="PF06724">
    <property type="entry name" value="DUF1206"/>
    <property type="match status" value="3"/>
</dbReference>
<organism evidence="3 4">
    <name type="scientific">Neolewinella litorea</name>
    <dbReference type="NCBI Taxonomy" id="2562452"/>
    <lineage>
        <taxon>Bacteria</taxon>
        <taxon>Pseudomonadati</taxon>
        <taxon>Bacteroidota</taxon>
        <taxon>Saprospiria</taxon>
        <taxon>Saprospirales</taxon>
        <taxon>Lewinellaceae</taxon>
        <taxon>Neolewinella</taxon>
    </lineage>
</organism>
<proteinExistence type="predicted"/>
<evidence type="ECO:0000313" key="4">
    <source>
        <dbReference type="Proteomes" id="UP000308528"/>
    </source>
</evidence>
<dbReference type="OrthoDB" id="5702018at2"/>
<feature type="domain" description="DUF1206" evidence="2">
    <location>
        <begin position="31"/>
        <end position="99"/>
    </location>
</feature>
<evidence type="ECO:0000259" key="2">
    <source>
        <dbReference type="Pfam" id="PF06724"/>
    </source>
</evidence>
<evidence type="ECO:0000256" key="1">
    <source>
        <dbReference type="SAM" id="Phobius"/>
    </source>
</evidence>
<feature type="transmembrane region" description="Helical" evidence="1">
    <location>
        <begin position="159"/>
        <end position="180"/>
    </location>
</feature>
<keyword evidence="4" id="KW-1185">Reference proteome</keyword>
<feature type="transmembrane region" description="Helical" evidence="1">
    <location>
        <begin position="36"/>
        <end position="54"/>
    </location>
</feature>
<feature type="transmembrane region" description="Helical" evidence="1">
    <location>
        <begin position="115"/>
        <end position="139"/>
    </location>
</feature>
<evidence type="ECO:0000313" key="3">
    <source>
        <dbReference type="EMBL" id="THH37547.1"/>
    </source>
</evidence>
<accession>A0A4S4NFZ1</accession>